<organism evidence="2 3">
    <name type="scientific">Geodermatophilus saharensis</name>
    <dbReference type="NCBI Taxonomy" id="1137994"/>
    <lineage>
        <taxon>Bacteria</taxon>
        <taxon>Bacillati</taxon>
        <taxon>Actinomycetota</taxon>
        <taxon>Actinomycetes</taxon>
        <taxon>Geodermatophilales</taxon>
        <taxon>Geodermatophilaceae</taxon>
        <taxon>Geodermatophilus</taxon>
    </lineage>
</organism>
<dbReference type="Proteomes" id="UP000198386">
    <property type="component" value="Unassembled WGS sequence"/>
</dbReference>
<name>A0A238ZXH9_9ACTN</name>
<keyword evidence="1" id="KW-0732">Signal</keyword>
<accession>A0A238ZXH9</accession>
<dbReference type="EMBL" id="FZOH01000001">
    <property type="protein sequence ID" value="SNR87598.1"/>
    <property type="molecule type" value="Genomic_DNA"/>
</dbReference>
<sequence>MNTRRPTRTRVRTAVVTTTVTTAVAAVAAVTALTASTALADPAALDDRTPTCSALLGQVDDWPGTGPDGVQLFPDSYERYLLSQPACATPSA</sequence>
<evidence type="ECO:0000313" key="2">
    <source>
        <dbReference type="EMBL" id="SNR87598.1"/>
    </source>
</evidence>
<dbReference type="RefSeq" id="WP_089402194.1">
    <property type="nucleotide sequence ID" value="NZ_FZOH01000001.1"/>
</dbReference>
<feature type="signal peptide" evidence="1">
    <location>
        <begin position="1"/>
        <end position="40"/>
    </location>
</feature>
<keyword evidence="3" id="KW-1185">Reference proteome</keyword>
<evidence type="ECO:0008006" key="4">
    <source>
        <dbReference type="Google" id="ProtNLM"/>
    </source>
</evidence>
<proteinExistence type="predicted"/>
<evidence type="ECO:0000313" key="3">
    <source>
        <dbReference type="Proteomes" id="UP000198386"/>
    </source>
</evidence>
<reference evidence="3" key="1">
    <citation type="submission" date="2017-06" db="EMBL/GenBank/DDBJ databases">
        <authorList>
            <person name="Varghese N."/>
            <person name="Submissions S."/>
        </authorList>
    </citation>
    <scope>NUCLEOTIDE SEQUENCE [LARGE SCALE GENOMIC DNA]</scope>
    <source>
        <strain evidence="3">DSM 45423</strain>
    </source>
</reference>
<gene>
    <name evidence="2" type="ORF">SAMN04488107_0388</name>
</gene>
<dbReference type="AlphaFoldDB" id="A0A238ZXH9"/>
<feature type="chain" id="PRO_5012127584" description="Secreted protein" evidence="1">
    <location>
        <begin position="41"/>
        <end position="92"/>
    </location>
</feature>
<evidence type="ECO:0000256" key="1">
    <source>
        <dbReference type="SAM" id="SignalP"/>
    </source>
</evidence>
<protein>
    <recommendedName>
        <fullName evidence="4">Secreted protein</fullName>
    </recommendedName>
</protein>